<evidence type="ECO:0000313" key="2">
    <source>
        <dbReference type="EMBL" id="MCU6795997.1"/>
    </source>
</evidence>
<reference evidence="2 3" key="1">
    <citation type="submission" date="2022-09" db="EMBL/GenBank/DDBJ databases">
        <authorList>
            <person name="Han X.L."/>
            <person name="Wang Q."/>
            <person name="Lu T."/>
        </authorList>
    </citation>
    <scope>NUCLEOTIDE SEQUENCE [LARGE SCALE GENOMIC DNA]</scope>
    <source>
        <strain evidence="2 3">WQ 127069</strain>
    </source>
</reference>
<dbReference type="EMBL" id="JAOQIO010000095">
    <property type="protein sequence ID" value="MCU6795997.1"/>
    <property type="molecule type" value="Genomic_DNA"/>
</dbReference>
<dbReference type="Proteomes" id="UP001652445">
    <property type="component" value="Unassembled WGS sequence"/>
</dbReference>
<dbReference type="InterPro" id="IPR050177">
    <property type="entry name" value="Lipid_A_modif_metabolic_enz"/>
</dbReference>
<accession>A0ABT2UN45</accession>
<evidence type="ECO:0000313" key="3">
    <source>
        <dbReference type="Proteomes" id="UP001652445"/>
    </source>
</evidence>
<dbReference type="RefSeq" id="WP_262686851.1">
    <property type="nucleotide sequence ID" value="NZ_JAOQIO010000095.1"/>
</dbReference>
<organism evidence="2 3">
    <name type="scientific">Paenibacillus baimaensis</name>
    <dbReference type="NCBI Taxonomy" id="2982185"/>
    <lineage>
        <taxon>Bacteria</taxon>
        <taxon>Bacillati</taxon>
        <taxon>Bacillota</taxon>
        <taxon>Bacilli</taxon>
        <taxon>Bacillales</taxon>
        <taxon>Paenibacillaceae</taxon>
        <taxon>Paenibacillus</taxon>
    </lineage>
</organism>
<dbReference type="InterPro" id="IPR036291">
    <property type="entry name" value="NAD(P)-bd_dom_sf"/>
</dbReference>
<name>A0ABT2UN45_9BACL</name>
<evidence type="ECO:0000259" key="1">
    <source>
        <dbReference type="Pfam" id="PF01370"/>
    </source>
</evidence>
<dbReference type="SUPFAM" id="SSF51735">
    <property type="entry name" value="NAD(P)-binding Rossmann-fold domains"/>
    <property type="match status" value="1"/>
</dbReference>
<proteinExistence type="predicted"/>
<keyword evidence="3" id="KW-1185">Reference proteome</keyword>
<dbReference type="CDD" id="cd08946">
    <property type="entry name" value="SDR_e"/>
    <property type="match status" value="1"/>
</dbReference>
<dbReference type="PANTHER" id="PTHR43245">
    <property type="entry name" value="BIFUNCTIONAL POLYMYXIN RESISTANCE PROTEIN ARNA"/>
    <property type="match status" value="1"/>
</dbReference>
<feature type="domain" description="NAD-dependent epimerase/dehydratase" evidence="1">
    <location>
        <begin position="3"/>
        <end position="212"/>
    </location>
</feature>
<comment type="caution">
    <text evidence="2">The sequence shown here is derived from an EMBL/GenBank/DDBJ whole genome shotgun (WGS) entry which is preliminary data.</text>
</comment>
<dbReference type="Gene3D" id="3.40.50.720">
    <property type="entry name" value="NAD(P)-binding Rossmann-like Domain"/>
    <property type="match status" value="1"/>
</dbReference>
<dbReference type="InterPro" id="IPR001509">
    <property type="entry name" value="Epimerase_deHydtase"/>
</dbReference>
<sequence length="283" mass="31086">MTILLTGASGFIGQRLLERLSTDAHEDVICLSRSPVNPSVAVIRGNYDRFEDLRLLDEFSISTVVHLAAVTGGCSEEDGLSVNLLGTRRLYRYLLDRGATRFIGASSIAAVGCLDNEFLPQQLPIPDDHICLAKDAYGLSKFMLEQLTYYLQRNHTDATFINLRLGSVVSDDSWTPPVVTTATKLTIPFVRLSHIYASDVVEAIVHAIHAPLQAGAYTWNMVGPESSCSIPTIAMLSAILGERAGQYDLSYYEQPGHSYKPIFSMENVQRELGFAPGKSTRAQ</sequence>
<protein>
    <submittedName>
        <fullName evidence="2">NAD(P)-dependent oxidoreductase</fullName>
    </submittedName>
</protein>
<gene>
    <name evidence="2" type="ORF">OB236_28140</name>
</gene>
<dbReference type="Pfam" id="PF01370">
    <property type="entry name" value="Epimerase"/>
    <property type="match status" value="1"/>
</dbReference>